<dbReference type="SUPFAM" id="SSF48452">
    <property type="entry name" value="TPR-like"/>
    <property type="match status" value="1"/>
</dbReference>
<dbReference type="NCBIfam" id="NF047558">
    <property type="entry name" value="TPR_END_plus"/>
    <property type="match status" value="1"/>
</dbReference>
<dbReference type="Gene3D" id="1.25.40.10">
    <property type="entry name" value="Tetratricopeptide repeat domain"/>
    <property type="match status" value="1"/>
</dbReference>
<protein>
    <submittedName>
        <fullName evidence="1">Anaphase-promoting complex subunit 5 domain protein</fullName>
    </submittedName>
</protein>
<comment type="caution">
    <text evidence="1">The sequence shown here is derived from an EMBL/GenBank/DDBJ whole genome shotgun (WGS) entry which is preliminary data.</text>
</comment>
<accession>A0A1T1E0U5</accession>
<gene>
    <name evidence="1" type="ORF">B1J93_03425</name>
</gene>
<dbReference type="Proteomes" id="UP000191008">
    <property type="component" value="Unassembled WGS sequence"/>
</dbReference>
<proteinExistence type="predicted"/>
<dbReference type="Pfam" id="PF13181">
    <property type="entry name" value="TPR_8"/>
    <property type="match status" value="1"/>
</dbReference>
<evidence type="ECO:0000313" key="2">
    <source>
        <dbReference type="Proteomes" id="UP000191008"/>
    </source>
</evidence>
<name>A0A1T1E0U5_9LEPT</name>
<dbReference type="EMBL" id="MVIT01000043">
    <property type="protein sequence ID" value="OOV46684.1"/>
    <property type="molecule type" value="Genomic_DNA"/>
</dbReference>
<sequence length="1131" mass="134456">MIFRPKDFPKKTIPKYYSDYFEKLNHFDFEGAIKLLEKIFQDERNQNKKGILKEEKKYKSLSVRFQEMLDGFHFSEPLSKKVDLVLKHLEESFNPENLRVHRFKPFNGFLFKMSDDGFSSAVLESIHFDPETQRISNVFGLNHEIIFEKDSYPSGEDLEETEENSSELYDFIYDMEEGEYSIYYQEEKIDGRDLHVHIKLLLFTKMIREIVDKLLLDERFAKFPKVFPFYVLVNSEECYNYTQDSFFLEILPPIELQSIRENPYFTLYEISSKIENSISAKEEFLFHLKFLDQQDSKEFQTLLKIVNSNPEFQSILEKSALDSLNYNFDEQDEQDEQDLLARVKDFEPHLFSSFFWKLAQFNPKSHLENARNFQNKVFFRLPPPLVDSYKIAIPNINDFSYVLFHSYLSIPEEYRSEFYSSFEETLNRMKSLAHPGFKIRAMEIEARFKSNQFDSKESPIYSNPPEEFIDVIIDLIHCMPKRFPWFGEAWDFVFKDRLLPLGKKAKRAVPAVIEVMERYNYEDSTRELATILYNIGCDDIPSLVHELHKENEFYMEEFYDQWSKQAPVVRWSYFLDRFEHFPEDFARSEIWEDLLYDSEPGFLVYYENIENDINRNRIFYALLKALKNDPQDVPSRFALFYAEKLRNKAKKNRESFFQIISEMTEILKLLNVHGKLNSGQRVYLECGIAAKSIQAFLLEKTDVLDILNETLSEISINPLLLFLKVNYIEKKEGIKRGMEELRQILPVLWKDDFILSKAFFLYLLFPDQNWDEIPSGKLYAFYTKVRSVFQNHFFRDGNFVTDLESFDMDLFINVLKKEYSKLEIESHKVWVQNQAEEYLVFEKLGSISEKELATFLKPGNLSLNLSIASKLLRSSKNFSKELLQLLEWETEKNSVFQILKLYYPNEFLKEELLQNSVFHTHLSFFIREYDEVSSRELAKFIFSKLQEKQNSLVIVETVKDLDPDAIIYCFLTVYWAFQNENRLNEFESILIQFLKDSDQTRPEYVLIATNLGVLQIEIGKLEMAKTTFDSIFSMDWSRFDYKKESDFMDKILGDDLDKQYSDIFRKYYAHAKFNAACLYSKLQDPEKSVSYLKEAAGLEPEIYNRTKILSEKDFLSIEHHEIYKEFINSLN</sequence>
<evidence type="ECO:0000313" key="1">
    <source>
        <dbReference type="EMBL" id="OOV46684.1"/>
    </source>
</evidence>
<organism evidence="1 2">
    <name type="scientific">Leptospira kirschneri serovar Pomona</name>
    <dbReference type="NCBI Taxonomy" id="561005"/>
    <lineage>
        <taxon>Bacteria</taxon>
        <taxon>Pseudomonadati</taxon>
        <taxon>Spirochaetota</taxon>
        <taxon>Spirochaetia</taxon>
        <taxon>Leptospirales</taxon>
        <taxon>Leptospiraceae</taxon>
        <taxon>Leptospira</taxon>
    </lineage>
</organism>
<dbReference type="InterPro" id="IPR019734">
    <property type="entry name" value="TPR_rpt"/>
</dbReference>
<dbReference type="AlphaFoldDB" id="A0A1T1E0U5"/>
<dbReference type="RefSeq" id="WP_082292705.1">
    <property type="nucleotide sequence ID" value="NZ_MVIT01000043.1"/>
</dbReference>
<dbReference type="InterPro" id="IPR011990">
    <property type="entry name" value="TPR-like_helical_dom_sf"/>
</dbReference>
<reference evidence="1 2" key="1">
    <citation type="submission" date="2017-02" db="EMBL/GenBank/DDBJ databases">
        <title>Comparative genomic analysis of Brazilian Leptospira kirschneri strains of different serogroups.</title>
        <authorList>
            <person name="Moreno L.Z."/>
            <person name="Miraglia F."/>
            <person name="Kremer F.S."/>
            <person name="Eslabao M.R."/>
            <person name="Lilenbaum W."/>
            <person name="Dellagostin O.A."/>
            <person name="Moreno A.M."/>
        </authorList>
    </citation>
    <scope>NUCLEOTIDE SEQUENCE [LARGE SCALE GENOMIC DNA]</scope>
    <source>
        <strain evidence="1 2">M110/06</strain>
    </source>
</reference>